<organism evidence="7 8">
    <name type="scientific">Sporosarcina ureae</name>
    <dbReference type="NCBI Taxonomy" id="1571"/>
    <lineage>
        <taxon>Bacteria</taxon>
        <taxon>Bacillati</taxon>
        <taxon>Bacillota</taxon>
        <taxon>Bacilli</taxon>
        <taxon>Bacillales</taxon>
        <taxon>Caryophanaceae</taxon>
        <taxon>Sporosarcina</taxon>
    </lineage>
</organism>
<name>A0ABM6JSM1_SPOUR</name>
<reference evidence="7 8" key="1">
    <citation type="submission" date="2016-04" db="EMBL/GenBank/DDBJ databases">
        <title>Comparative Genomics and Epigenetics of Sporosarcina ureae.</title>
        <authorList>
            <person name="Oliver A.S."/>
            <person name="Cooper K.K."/>
        </authorList>
    </citation>
    <scope>NUCLEOTIDE SEQUENCE [LARGE SCALE GENOMIC DNA]</scope>
    <source>
        <strain evidence="7 8">S204</strain>
    </source>
</reference>
<keyword evidence="8" id="KW-1185">Reference proteome</keyword>
<comment type="function">
    <text evidence="1">Multidrug efflux pump.</text>
</comment>
<evidence type="ECO:0000256" key="5">
    <source>
        <dbReference type="ARBA" id="ARBA00031636"/>
    </source>
</evidence>
<evidence type="ECO:0000256" key="2">
    <source>
        <dbReference type="ARBA" id="ARBA00010199"/>
    </source>
</evidence>
<dbReference type="RefSeq" id="WP_051210626.1">
    <property type="nucleotide sequence ID" value="NZ_CP015108.1"/>
</dbReference>
<dbReference type="InterPro" id="IPR002528">
    <property type="entry name" value="MATE_fam"/>
</dbReference>
<feature type="transmembrane region" description="Helical" evidence="6">
    <location>
        <begin position="21"/>
        <end position="41"/>
    </location>
</feature>
<dbReference type="PANTHER" id="PTHR43298:SF2">
    <property type="entry name" value="FMN_FAD EXPORTER YEEO-RELATED"/>
    <property type="match status" value="1"/>
</dbReference>
<evidence type="ECO:0000313" key="8">
    <source>
        <dbReference type="Proteomes" id="UP000192486"/>
    </source>
</evidence>
<keyword evidence="6" id="KW-0472">Membrane</keyword>
<feature type="transmembrane region" description="Helical" evidence="6">
    <location>
        <begin position="61"/>
        <end position="84"/>
    </location>
</feature>
<dbReference type="EMBL" id="CP015108">
    <property type="protein sequence ID" value="ARF12958.1"/>
    <property type="molecule type" value="Genomic_DNA"/>
</dbReference>
<protein>
    <recommendedName>
        <fullName evidence="3">Probable multidrug resistance protein NorM</fullName>
    </recommendedName>
    <alternativeName>
        <fullName evidence="5">Multidrug-efflux transporter</fullName>
    </alternativeName>
</protein>
<dbReference type="Proteomes" id="UP000192486">
    <property type="component" value="Chromosome"/>
</dbReference>
<keyword evidence="6" id="KW-1133">Transmembrane helix</keyword>
<accession>A0ABM6JSM1</accession>
<evidence type="ECO:0000256" key="1">
    <source>
        <dbReference type="ARBA" id="ARBA00003408"/>
    </source>
</evidence>
<feature type="transmembrane region" description="Helical" evidence="6">
    <location>
        <begin position="135"/>
        <end position="159"/>
    </location>
</feature>
<feature type="transmembrane region" description="Helical" evidence="6">
    <location>
        <begin position="104"/>
        <end position="129"/>
    </location>
</feature>
<dbReference type="PANTHER" id="PTHR43298">
    <property type="entry name" value="MULTIDRUG RESISTANCE PROTEIN NORM-RELATED"/>
    <property type="match status" value="1"/>
</dbReference>
<keyword evidence="4" id="KW-0813">Transport</keyword>
<evidence type="ECO:0000256" key="6">
    <source>
        <dbReference type="SAM" id="Phobius"/>
    </source>
</evidence>
<evidence type="ECO:0000256" key="4">
    <source>
        <dbReference type="ARBA" id="ARBA00022448"/>
    </source>
</evidence>
<gene>
    <name evidence="7" type="ORF">SporoS204_01465</name>
</gene>
<evidence type="ECO:0000256" key="3">
    <source>
        <dbReference type="ARBA" id="ARBA00020268"/>
    </source>
</evidence>
<dbReference type="InterPro" id="IPR050222">
    <property type="entry name" value="MATE_MdtK"/>
</dbReference>
<proteinExistence type="inferred from homology"/>
<keyword evidence="6" id="KW-0812">Transmembrane</keyword>
<evidence type="ECO:0000313" key="7">
    <source>
        <dbReference type="EMBL" id="ARF12958.1"/>
    </source>
</evidence>
<feature type="transmembrane region" description="Helical" evidence="6">
    <location>
        <begin position="171"/>
        <end position="192"/>
    </location>
</feature>
<feature type="transmembrane region" description="Helical" evidence="6">
    <location>
        <begin position="198"/>
        <end position="222"/>
    </location>
</feature>
<sequence>MLSKEKPSSSDKLRTEKPSKLIVNLSIPAMIGIFVMALYNLVDMFYISLAEGVDAVAGLTVSFPVMMIVMTLAAAVGVGTSSVIARRLGEKRFNESNKILGTYIYLLLLISIVSILVGIFLLDDLLILFGATENIIGYASAYMLPILLGFIFVSFSMATNIVIRAEGNAKFAMYAMIIPAILNITLDPILIFDFGFGLGVMGAGIATVISHAIMSIIILIYYHKGYSSLTIHLNYIRMRISTLKEIIAIGFPTFCNRQVEFNSFR</sequence>
<comment type="similarity">
    <text evidence="2">Belongs to the multi antimicrobial extrusion (MATE) (TC 2.A.66.1) family.</text>
</comment>
<dbReference type="Pfam" id="PF01554">
    <property type="entry name" value="MatE"/>
    <property type="match status" value="1"/>
</dbReference>